<dbReference type="GO" id="GO:0006352">
    <property type="term" value="P:DNA-templated transcription initiation"/>
    <property type="evidence" value="ECO:0007669"/>
    <property type="project" value="InterPro"/>
</dbReference>
<reference evidence="8 9" key="1">
    <citation type="submission" date="2017-08" db="EMBL/GenBank/DDBJ databases">
        <title>Infants hospitalized years apart are colonized by the same room-sourced microbial strains.</title>
        <authorList>
            <person name="Brooks B."/>
            <person name="Olm M.R."/>
            <person name="Firek B.A."/>
            <person name="Baker R."/>
            <person name="Thomas B.C."/>
            <person name="Morowitz M.J."/>
            <person name="Banfield J.F."/>
        </authorList>
    </citation>
    <scope>NUCLEOTIDE SEQUENCE [LARGE SCALE GENOMIC DNA]</scope>
    <source>
        <strain evidence="8">S2_003_000_R2_14</strain>
    </source>
</reference>
<dbReference type="InterPro" id="IPR036388">
    <property type="entry name" value="WH-like_DNA-bd_sf"/>
</dbReference>
<dbReference type="Pfam" id="PF04542">
    <property type="entry name" value="Sigma70_r2"/>
    <property type="match status" value="1"/>
</dbReference>
<keyword evidence="2" id="KW-0805">Transcription regulation</keyword>
<dbReference type="InterPro" id="IPR013325">
    <property type="entry name" value="RNA_pol_sigma_r2"/>
</dbReference>
<feature type="domain" description="RNA polymerase sigma-70 region 2" evidence="6">
    <location>
        <begin position="15"/>
        <end position="80"/>
    </location>
</feature>
<evidence type="ECO:0000256" key="5">
    <source>
        <dbReference type="ARBA" id="ARBA00023163"/>
    </source>
</evidence>
<dbReference type="InterPro" id="IPR014284">
    <property type="entry name" value="RNA_pol_sigma-70_dom"/>
</dbReference>
<gene>
    <name evidence="8" type="ORF">DI536_19475</name>
</gene>
<dbReference type="InterPro" id="IPR013249">
    <property type="entry name" value="RNA_pol_sigma70_r4_t2"/>
</dbReference>
<protein>
    <submittedName>
        <fullName evidence="8">RNA polymerase sigma factor</fullName>
    </submittedName>
</protein>
<organism evidence="8 9">
    <name type="scientific">Archangium gephyra</name>
    <dbReference type="NCBI Taxonomy" id="48"/>
    <lineage>
        <taxon>Bacteria</taxon>
        <taxon>Pseudomonadati</taxon>
        <taxon>Myxococcota</taxon>
        <taxon>Myxococcia</taxon>
        <taxon>Myxococcales</taxon>
        <taxon>Cystobacterineae</taxon>
        <taxon>Archangiaceae</taxon>
        <taxon>Archangium</taxon>
    </lineage>
</organism>
<dbReference type="SUPFAM" id="SSF88659">
    <property type="entry name" value="Sigma3 and sigma4 domains of RNA polymerase sigma factors"/>
    <property type="match status" value="1"/>
</dbReference>
<evidence type="ECO:0000259" key="7">
    <source>
        <dbReference type="Pfam" id="PF08281"/>
    </source>
</evidence>
<dbReference type="InterPro" id="IPR013324">
    <property type="entry name" value="RNA_pol_sigma_r3/r4-like"/>
</dbReference>
<dbReference type="PANTHER" id="PTHR43133">
    <property type="entry name" value="RNA POLYMERASE ECF-TYPE SIGMA FACTO"/>
    <property type="match status" value="1"/>
</dbReference>
<dbReference type="PANTHER" id="PTHR43133:SF8">
    <property type="entry name" value="RNA POLYMERASE SIGMA FACTOR HI_1459-RELATED"/>
    <property type="match status" value="1"/>
</dbReference>
<dbReference type="EMBL" id="QFQP01000017">
    <property type="protein sequence ID" value="PZR10552.1"/>
    <property type="molecule type" value="Genomic_DNA"/>
</dbReference>
<dbReference type="GO" id="GO:0003677">
    <property type="term" value="F:DNA binding"/>
    <property type="evidence" value="ECO:0007669"/>
    <property type="project" value="UniProtKB-KW"/>
</dbReference>
<keyword evidence="5" id="KW-0804">Transcription</keyword>
<dbReference type="NCBIfam" id="TIGR02937">
    <property type="entry name" value="sigma70-ECF"/>
    <property type="match status" value="1"/>
</dbReference>
<evidence type="ECO:0000313" key="9">
    <source>
        <dbReference type="Proteomes" id="UP000249061"/>
    </source>
</evidence>
<evidence type="ECO:0000259" key="6">
    <source>
        <dbReference type="Pfam" id="PF04542"/>
    </source>
</evidence>
<sequence>MERFIDGDQRAFDALFARHAAAMRSYLQRLTGSAATADDLTQATFVSMVKGRGRFQRGAKVKPWLYAIATNAARDWGRRGKFEKVTDEGVLPEAEAEGPPEADPGLEKVVKNALAQLPEAMREAIVMHRFEGLSFAEIAEHAGVTESAVKVRAHRGYERLRELLKGVWP</sequence>
<dbReference type="Pfam" id="PF08281">
    <property type="entry name" value="Sigma70_r4_2"/>
    <property type="match status" value="1"/>
</dbReference>
<keyword evidence="4" id="KW-0238">DNA-binding</keyword>
<dbReference type="GO" id="GO:0016987">
    <property type="term" value="F:sigma factor activity"/>
    <property type="evidence" value="ECO:0007669"/>
    <property type="project" value="UniProtKB-KW"/>
</dbReference>
<evidence type="ECO:0000256" key="4">
    <source>
        <dbReference type="ARBA" id="ARBA00023125"/>
    </source>
</evidence>
<dbReference type="Proteomes" id="UP000249061">
    <property type="component" value="Unassembled WGS sequence"/>
</dbReference>
<keyword evidence="3" id="KW-0731">Sigma factor</keyword>
<accession>A0A2W5T691</accession>
<dbReference type="CDD" id="cd06171">
    <property type="entry name" value="Sigma70_r4"/>
    <property type="match status" value="1"/>
</dbReference>
<evidence type="ECO:0000256" key="1">
    <source>
        <dbReference type="ARBA" id="ARBA00010641"/>
    </source>
</evidence>
<evidence type="ECO:0000256" key="2">
    <source>
        <dbReference type="ARBA" id="ARBA00023015"/>
    </source>
</evidence>
<name>A0A2W5T691_9BACT</name>
<evidence type="ECO:0000313" key="8">
    <source>
        <dbReference type="EMBL" id="PZR10552.1"/>
    </source>
</evidence>
<dbReference type="AlphaFoldDB" id="A0A2W5T691"/>
<comment type="caution">
    <text evidence="8">The sequence shown here is derived from an EMBL/GenBank/DDBJ whole genome shotgun (WGS) entry which is preliminary data.</text>
</comment>
<dbReference type="InterPro" id="IPR039425">
    <property type="entry name" value="RNA_pol_sigma-70-like"/>
</dbReference>
<evidence type="ECO:0000256" key="3">
    <source>
        <dbReference type="ARBA" id="ARBA00023082"/>
    </source>
</evidence>
<dbReference type="InterPro" id="IPR007627">
    <property type="entry name" value="RNA_pol_sigma70_r2"/>
</dbReference>
<proteinExistence type="inferred from homology"/>
<dbReference type="Gene3D" id="1.10.1740.10">
    <property type="match status" value="1"/>
</dbReference>
<comment type="similarity">
    <text evidence="1">Belongs to the sigma-70 factor family. ECF subfamily.</text>
</comment>
<dbReference type="Gene3D" id="1.10.10.10">
    <property type="entry name" value="Winged helix-like DNA-binding domain superfamily/Winged helix DNA-binding domain"/>
    <property type="match status" value="1"/>
</dbReference>
<feature type="domain" description="RNA polymerase sigma factor 70 region 4 type 2" evidence="7">
    <location>
        <begin position="111"/>
        <end position="160"/>
    </location>
</feature>
<dbReference type="SUPFAM" id="SSF88946">
    <property type="entry name" value="Sigma2 domain of RNA polymerase sigma factors"/>
    <property type="match status" value="1"/>
</dbReference>